<keyword evidence="17 21" id="KW-0472">Membrane</keyword>
<gene>
    <name evidence="23" type="ORF">DSM107003_14280</name>
</gene>
<evidence type="ECO:0000256" key="3">
    <source>
        <dbReference type="ARBA" id="ARBA00012517"/>
    </source>
</evidence>
<dbReference type="PRINTS" id="PR00943">
    <property type="entry name" value="CUATPASE"/>
</dbReference>
<proteinExistence type="inferred from homology"/>
<evidence type="ECO:0000256" key="15">
    <source>
        <dbReference type="ARBA" id="ARBA00023008"/>
    </source>
</evidence>
<dbReference type="InterPro" id="IPR008250">
    <property type="entry name" value="ATPase_P-typ_transduc_dom_A_sf"/>
</dbReference>
<accession>A0A433UWX3</accession>
<keyword evidence="24" id="KW-1185">Reference proteome</keyword>
<dbReference type="InterPro" id="IPR018303">
    <property type="entry name" value="ATPase_P-typ_P_site"/>
</dbReference>
<comment type="subcellular location">
    <subcellularLocation>
        <location evidence="1">Cell membrane</location>
        <topology evidence="1">Multi-pass membrane protein</topology>
    </subcellularLocation>
</comment>
<dbReference type="Pfam" id="PF00122">
    <property type="entry name" value="E1-E2_ATPase"/>
    <property type="match status" value="1"/>
</dbReference>
<dbReference type="PROSITE" id="PS00154">
    <property type="entry name" value="ATPASE_E1_E2"/>
    <property type="match status" value="1"/>
</dbReference>
<evidence type="ECO:0000256" key="17">
    <source>
        <dbReference type="ARBA" id="ARBA00023136"/>
    </source>
</evidence>
<feature type="transmembrane region" description="Helical" evidence="21">
    <location>
        <begin position="347"/>
        <end position="369"/>
    </location>
</feature>
<dbReference type="PROSITE" id="PS50846">
    <property type="entry name" value="HMA_2"/>
    <property type="match status" value="1"/>
</dbReference>
<dbReference type="SUPFAM" id="SSF56784">
    <property type="entry name" value="HAD-like"/>
    <property type="match status" value="1"/>
</dbReference>
<dbReference type="CDD" id="cd00371">
    <property type="entry name" value="HMA"/>
    <property type="match status" value="1"/>
</dbReference>
<dbReference type="EC" id="7.2.2.8" evidence="3"/>
<dbReference type="InterPro" id="IPR023298">
    <property type="entry name" value="ATPase_P-typ_TM_dom_sf"/>
</dbReference>
<feature type="transmembrane region" description="Helical" evidence="21">
    <location>
        <begin position="725"/>
        <end position="744"/>
    </location>
</feature>
<keyword evidence="9 21" id="KW-0547">Nucleotide-binding</keyword>
<dbReference type="GO" id="GO:0005524">
    <property type="term" value="F:ATP binding"/>
    <property type="evidence" value="ECO:0007669"/>
    <property type="project" value="UniProtKB-UniRule"/>
</dbReference>
<comment type="catalytic activity">
    <reaction evidence="18">
        <text>Cu(+)(in) + ATP + H2O = Cu(+)(out) + ADP + phosphate + H(+)</text>
        <dbReference type="Rhea" id="RHEA:25792"/>
        <dbReference type="ChEBI" id="CHEBI:15377"/>
        <dbReference type="ChEBI" id="CHEBI:15378"/>
        <dbReference type="ChEBI" id="CHEBI:30616"/>
        <dbReference type="ChEBI" id="CHEBI:43474"/>
        <dbReference type="ChEBI" id="CHEBI:49552"/>
        <dbReference type="ChEBI" id="CHEBI:456216"/>
        <dbReference type="EC" id="7.2.2.8"/>
    </reaction>
</comment>
<keyword evidence="10" id="KW-0187">Copper transport</keyword>
<dbReference type="FunFam" id="3.30.70.100:FF:000005">
    <property type="entry name" value="Copper-exporting P-type ATPase A"/>
    <property type="match status" value="1"/>
</dbReference>
<evidence type="ECO:0000256" key="11">
    <source>
        <dbReference type="ARBA" id="ARBA00022840"/>
    </source>
</evidence>
<dbReference type="InterPro" id="IPR044492">
    <property type="entry name" value="P_typ_ATPase_HD_dom"/>
</dbReference>
<evidence type="ECO:0000313" key="23">
    <source>
        <dbReference type="EMBL" id="RUS98340.1"/>
    </source>
</evidence>
<dbReference type="AlphaFoldDB" id="A0A433UWX3"/>
<dbReference type="InterPro" id="IPR006121">
    <property type="entry name" value="HMA_dom"/>
</dbReference>
<dbReference type="Gene3D" id="2.70.150.10">
    <property type="entry name" value="Calcium-transporting ATPase, cytoplasmic transduction domain A"/>
    <property type="match status" value="1"/>
</dbReference>
<keyword evidence="12" id="KW-0460">Magnesium</keyword>
<keyword evidence="11 21" id="KW-0067">ATP-binding</keyword>
<evidence type="ECO:0000256" key="2">
    <source>
        <dbReference type="ARBA" id="ARBA00006024"/>
    </source>
</evidence>
<dbReference type="CDD" id="cd02094">
    <property type="entry name" value="P-type_ATPase_Cu-like"/>
    <property type="match status" value="1"/>
</dbReference>
<evidence type="ECO:0000256" key="9">
    <source>
        <dbReference type="ARBA" id="ARBA00022741"/>
    </source>
</evidence>
<dbReference type="FunFam" id="3.40.50.1000:FF:000144">
    <property type="entry name" value="copper-transporting ATPase 1 isoform X2"/>
    <property type="match status" value="1"/>
</dbReference>
<dbReference type="InterPro" id="IPR017969">
    <property type="entry name" value="Heavy-metal-associated_CS"/>
</dbReference>
<dbReference type="EMBL" id="RSCM01000003">
    <property type="protein sequence ID" value="RUS98340.1"/>
    <property type="molecule type" value="Genomic_DNA"/>
</dbReference>
<protein>
    <recommendedName>
        <fullName evidence="20">Probable copper-transporting ATPase PacS</fullName>
        <ecNumber evidence="3">7.2.2.8</ecNumber>
    </recommendedName>
</protein>
<feature type="transmembrane region" description="Helical" evidence="21">
    <location>
        <begin position="91"/>
        <end position="109"/>
    </location>
</feature>
<dbReference type="NCBIfam" id="TIGR01525">
    <property type="entry name" value="ATPase-IB_hvy"/>
    <property type="match status" value="1"/>
</dbReference>
<evidence type="ECO:0000256" key="4">
    <source>
        <dbReference type="ARBA" id="ARBA00022448"/>
    </source>
</evidence>
<feature type="transmembrane region" description="Helical" evidence="21">
    <location>
        <begin position="375"/>
        <end position="395"/>
    </location>
</feature>
<evidence type="ECO:0000256" key="10">
    <source>
        <dbReference type="ARBA" id="ARBA00022796"/>
    </source>
</evidence>
<organism evidence="23 24">
    <name type="scientific">Trichormus variabilis SAG 1403-4b</name>
    <dbReference type="NCBI Taxonomy" id="447716"/>
    <lineage>
        <taxon>Bacteria</taxon>
        <taxon>Bacillati</taxon>
        <taxon>Cyanobacteriota</taxon>
        <taxon>Cyanophyceae</taxon>
        <taxon>Nostocales</taxon>
        <taxon>Nostocaceae</taxon>
        <taxon>Trichormus</taxon>
    </lineage>
</organism>
<dbReference type="Gene3D" id="3.40.1110.10">
    <property type="entry name" value="Calcium-transporting ATPase, cytoplasmic domain N"/>
    <property type="match status" value="1"/>
</dbReference>
<evidence type="ECO:0000256" key="8">
    <source>
        <dbReference type="ARBA" id="ARBA00022723"/>
    </source>
</evidence>
<dbReference type="PANTHER" id="PTHR43520:SF8">
    <property type="entry name" value="P-TYPE CU(+) TRANSPORTER"/>
    <property type="match status" value="1"/>
</dbReference>
<feature type="transmembrane region" description="Helical" evidence="21">
    <location>
        <begin position="159"/>
        <end position="182"/>
    </location>
</feature>
<dbReference type="SUPFAM" id="SSF81653">
    <property type="entry name" value="Calcium ATPase, transduction domain A"/>
    <property type="match status" value="1"/>
</dbReference>
<dbReference type="SFLD" id="SFLDF00027">
    <property type="entry name" value="p-type_atpase"/>
    <property type="match status" value="1"/>
</dbReference>
<evidence type="ECO:0000256" key="20">
    <source>
        <dbReference type="ARBA" id="ARBA00072218"/>
    </source>
</evidence>
<evidence type="ECO:0000259" key="22">
    <source>
        <dbReference type="PROSITE" id="PS50846"/>
    </source>
</evidence>
<dbReference type="InterPro" id="IPR001757">
    <property type="entry name" value="P_typ_ATPase"/>
</dbReference>
<feature type="transmembrane region" description="Helical" evidence="21">
    <location>
        <begin position="194"/>
        <end position="213"/>
    </location>
</feature>
<comment type="similarity">
    <text evidence="2 21">Belongs to the cation transport ATPase (P-type) (TC 3.A.3) family. Type IB subfamily.</text>
</comment>
<keyword evidence="16" id="KW-0406">Ion transport</keyword>
<dbReference type="InterPro" id="IPR036163">
    <property type="entry name" value="HMA_dom_sf"/>
</dbReference>
<keyword evidence="7 21" id="KW-0812">Transmembrane</keyword>
<feature type="transmembrane region" description="Helical" evidence="21">
    <location>
        <begin position="129"/>
        <end position="147"/>
    </location>
</feature>
<keyword evidence="8 21" id="KW-0479">Metal-binding</keyword>
<dbReference type="GO" id="GO:0055070">
    <property type="term" value="P:copper ion homeostasis"/>
    <property type="evidence" value="ECO:0007669"/>
    <property type="project" value="TreeGrafter"/>
</dbReference>
<keyword evidence="6" id="KW-0597">Phosphoprotein</keyword>
<dbReference type="RefSeq" id="WP_127053265.1">
    <property type="nucleotide sequence ID" value="NZ_RSCM01000003.1"/>
</dbReference>
<evidence type="ECO:0000313" key="24">
    <source>
        <dbReference type="Proteomes" id="UP000276103"/>
    </source>
</evidence>
<feature type="domain" description="HMA" evidence="22">
    <location>
        <begin position="2"/>
        <end position="68"/>
    </location>
</feature>
<evidence type="ECO:0000256" key="19">
    <source>
        <dbReference type="ARBA" id="ARBA00056348"/>
    </source>
</evidence>
<evidence type="ECO:0000256" key="13">
    <source>
        <dbReference type="ARBA" id="ARBA00022967"/>
    </source>
</evidence>
<keyword evidence="15" id="KW-0186">Copper</keyword>
<dbReference type="FunFam" id="2.70.150.10:FF:000002">
    <property type="entry name" value="Copper-transporting ATPase 1, putative"/>
    <property type="match status" value="1"/>
</dbReference>
<dbReference type="Gene3D" id="3.40.50.1000">
    <property type="entry name" value="HAD superfamily/HAD-like"/>
    <property type="match status" value="1"/>
</dbReference>
<evidence type="ECO:0000256" key="14">
    <source>
        <dbReference type="ARBA" id="ARBA00022989"/>
    </source>
</evidence>
<dbReference type="InterPro" id="IPR027256">
    <property type="entry name" value="P-typ_ATPase_IB"/>
</dbReference>
<dbReference type="GO" id="GO:0016887">
    <property type="term" value="F:ATP hydrolysis activity"/>
    <property type="evidence" value="ECO:0007669"/>
    <property type="project" value="InterPro"/>
</dbReference>
<name>A0A433UWX3_ANAVA</name>
<dbReference type="Pfam" id="PF00403">
    <property type="entry name" value="HMA"/>
    <property type="match status" value="1"/>
</dbReference>
<dbReference type="SFLD" id="SFLDS00003">
    <property type="entry name" value="Haloacid_Dehalogenase"/>
    <property type="match status" value="1"/>
</dbReference>
<dbReference type="SUPFAM" id="SSF55008">
    <property type="entry name" value="HMA, heavy metal-associated domain"/>
    <property type="match status" value="1"/>
</dbReference>
<feature type="transmembrane region" description="Helical" evidence="21">
    <location>
        <begin position="697"/>
        <end position="719"/>
    </location>
</feature>
<dbReference type="Gene3D" id="3.30.70.100">
    <property type="match status" value="1"/>
</dbReference>
<comment type="caution">
    <text evidence="23">The sequence shown here is derived from an EMBL/GenBank/DDBJ whole genome shotgun (WGS) entry which is preliminary data.</text>
</comment>
<keyword evidence="4" id="KW-0813">Transport</keyword>
<dbReference type="NCBIfam" id="TIGR01511">
    <property type="entry name" value="ATPase-IB1_Cu"/>
    <property type="match status" value="1"/>
</dbReference>
<dbReference type="GO" id="GO:0005886">
    <property type="term" value="C:plasma membrane"/>
    <property type="evidence" value="ECO:0007669"/>
    <property type="project" value="UniProtKB-SubCell"/>
</dbReference>
<dbReference type="GO" id="GO:0140581">
    <property type="term" value="F:P-type monovalent copper transporter activity"/>
    <property type="evidence" value="ECO:0007669"/>
    <property type="project" value="UniProtKB-EC"/>
</dbReference>
<evidence type="ECO:0000256" key="12">
    <source>
        <dbReference type="ARBA" id="ARBA00022842"/>
    </source>
</evidence>
<keyword evidence="13" id="KW-1278">Translocase</keyword>
<dbReference type="SUPFAM" id="SSF81665">
    <property type="entry name" value="Calcium ATPase, transmembrane domain M"/>
    <property type="match status" value="1"/>
</dbReference>
<sequence length="754" mass="80418">MDNLTLKLRGMSCAACANNVEQAILSVPGVIDCNVNFGAEQASINYDYKRTNLEEIQAAIEAAGYSSFSLSEEQGEDDTETASRLAEQQELVLKLKTGGVISIFLFFGSLPMMTGLNLPFIPSFLHHPWLQLVLTTPVEFWCGWSFFRNAWKSLKHHTATMDTLIALGTGTAYLYSLVVTLFPGLLISQGLEPHVYYEVAAMVVTLILLGRFLESRARGQTSAAIRKLMGLQAKTARVIRNDVEMDISIAEVRINDVIVVRPGEKIPVDGEVIEGASTVDEAMVTGESLPRKKQPGDEVIGATINKTGSFKFRATRVGKDTFLAQIVKLVQEAQGSKAPIQRLADQVTGWFVPAVIAIAIATFVIWFNIMGNLTLATMTTVGVLIIACPCALGLATPTSVMVGTGIGAENGILIKGAESLELAHKIQIIVLDKTGTLTQGKPTVTDFVTVHGTANSNELGLLQLAATVERNSEHPLAEAVVQYAKSQEVSLATVNNFLAIAGSGVQGIVNDHLVQIGTQRWLTEIGINPDSLQQYQLGWESSGKTVIFIAVDGALQGIMAISDALKPSSAQAVKALQNLGLEVVMLTGDNQQTADAIALQVGITQVFAQVRPDQKAAIIQSLQSPIQNSKSQIVAMVGDGINDAPALAQADVGIAIGTGTDIAIAASDITLISGDLQGIVTAIQLSRATINNIQQNLFFAFIYNIIGIPIAAGILYPIFGWLLNPIIAGAAMAFSSVSVVTNALRLRNFQPGVK</sequence>
<dbReference type="SFLD" id="SFLDG00002">
    <property type="entry name" value="C1.7:_P-type_atpase_like"/>
    <property type="match status" value="1"/>
</dbReference>
<dbReference type="InterPro" id="IPR036412">
    <property type="entry name" value="HAD-like_sf"/>
</dbReference>
<evidence type="ECO:0000256" key="5">
    <source>
        <dbReference type="ARBA" id="ARBA00022475"/>
    </source>
</evidence>
<keyword evidence="14 21" id="KW-1133">Transmembrane helix</keyword>
<evidence type="ECO:0000256" key="16">
    <source>
        <dbReference type="ARBA" id="ARBA00023065"/>
    </source>
</evidence>
<dbReference type="InterPro" id="IPR059000">
    <property type="entry name" value="ATPase_P-type_domA"/>
</dbReference>
<evidence type="ECO:0000256" key="1">
    <source>
        <dbReference type="ARBA" id="ARBA00004651"/>
    </source>
</evidence>
<reference evidence="23 24" key="1">
    <citation type="journal article" date="2019" name="Genome Biol. Evol.">
        <title>Day and night: Metabolic profiles and evolutionary relationships of six axenic non-marine cyanobacteria.</title>
        <authorList>
            <person name="Will S.E."/>
            <person name="Henke P."/>
            <person name="Boedeker C."/>
            <person name="Huang S."/>
            <person name="Brinkmann H."/>
            <person name="Rohde M."/>
            <person name="Jarek M."/>
            <person name="Friedl T."/>
            <person name="Seufert S."/>
            <person name="Schumacher M."/>
            <person name="Overmann J."/>
            <person name="Neumann-Schaal M."/>
            <person name="Petersen J."/>
        </authorList>
    </citation>
    <scope>NUCLEOTIDE SEQUENCE [LARGE SCALE GENOMIC DNA]</scope>
    <source>
        <strain evidence="23 24">SAG 1403-4b</strain>
    </source>
</reference>
<evidence type="ECO:0000256" key="6">
    <source>
        <dbReference type="ARBA" id="ARBA00022553"/>
    </source>
</evidence>
<dbReference type="Proteomes" id="UP000276103">
    <property type="component" value="Unassembled WGS sequence"/>
</dbReference>
<dbReference type="GO" id="GO:0005507">
    <property type="term" value="F:copper ion binding"/>
    <property type="evidence" value="ECO:0007669"/>
    <property type="project" value="TreeGrafter"/>
</dbReference>
<evidence type="ECO:0000256" key="21">
    <source>
        <dbReference type="RuleBase" id="RU362081"/>
    </source>
</evidence>
<dbReference type="Pfam" id="PF00702">
    <property type="entry name" value="Hydrolase"/>
    <property type="match status" value="1"/>
</dbReference>
<dbReference type="OrthoDB" id="438550at2"/>
<dbReference type="PRINTS" id="PR00942">
    <property type="entry name" value="CUATPASEI"/>
</dbReference>
<dbReference type="NCBIfam" id="TIGR01494">
    <property type="entry name" value="ATPase_P-type"/>
    <property type="match status" value="1"/>
</dbReference>
<evidence type="ECO:0000256" key="7">
    <source>
        <dbReference type="ARBA" id="ARBA00022692"/>
    </source>
</evidence>
<keyword evidence="5 21" id="KW-1003">Cell membrane</keyword>
<dbReference type="InterPro" id="IPR023214">
    <property type="entry name" value="HAD_sf"/>
</dbReference>
<dbReference type="PROSITE" id="PS01047">
    <property type="entry name" value="HMA_1"/>
    <property type="match status" value="1"/>
</dbReference>
<comment type="function">
    <text evidence="19">May play a role in the osmotic adaptation.</text>
</comment>
<dbReference type="InterPro" id="IPR023299">
    <property type="entry name" value="ATPase_P-typ_cyto_dom_N"/>
</dbReference>
<dbReference type="GO" id="GO:0043682">
    <property type="term" value="F:P-type divalent copper transporter activity"/>
    <property type="evidence" value="ECO:0007669"/>
    <property type="project" value="TreeGrafter"/>
</dbReference>
<evidence type="ECO:0000256" key="18">
    <source>
        <dbReference type="ARBA" id="ARBA00049289"/>
    </source>
</evidence>
<dbReference type="PANTHER" id="PTHR43520">
    <property type="entry name" value="ATP7, ISOFORM B"/>
    <property type="match status" value="1"/>
</dbReference>
<dbReference type="PRINTS" id="PR00119">
    <property type="entry name" value="CATATPASE"/>
</dbReference>